<keyword evidence="7" id="KW-0969">Cilium</keyword>
<keyword evidence="4" id="KW-1005">Bacterial flagellum biogenesis</keyword>
<dbReference type="GO" id="GO:0071973">
    <property type="term" value="P:bacterial-type flagellum-dependent cell motility"/>
    <property type="evidence" value="ECO:0007669"/>
    <property type="project" value="TreeGrafter"/>
</dbReference>
<dbReference type="Gene3D" id="1.20.120.340">
    <property type="entry name" value="Flagellar protein FliS"/>
    <property type="match status" value="1"/>
</dbReference>
<organism evidence="7 8">
    <name type="scientific">Botrimarina colliarenosi</name>
    <dbReference type="NCBI Taxonomy" id="2528001"/>
    <lineage>
        <taxon>Bacteria</taxon>
        <taxon>Pseudomonadati</taxon>
        <taxon>Planctomycetota</taxon>
        <taxon>Planctomycetia</taxon>
        <taxon>Pirellulales</taxon>
        <taxon>Lacipirellulaceae</taxon>
        <taxon>Botrimarina</taxon>
    </lineage>
</organism>
<feature type="region of interest" description="Disordered" evidence="6">
    <location>
        <begin position="134"/>
        <end position="174"/>
    </location>
</feature>
<dbReference type="GO" id="GO:0005829">
    <property type="term" value="C:cytosol"/>
    <property type="evidence" value="ECO:0007669"/>
    <property type="project" value="UniProtKB-SubCell"/>
</dbReference>
<dbReference type="InterPro" id="IPR036584">
    <property type="entry name" value="FliS_sf"/>
</dbReference>
<keyword evidence="3" id="KW-0963">Cytoplasm</keyword>
<keyword evidence="7" id="KW-0282">Flagellum</keyword>
<evidence type="ECO:0000256" key="6">
    <source>
        <dbReference type="SAM" id="MobiDB-lite"/>
    </source>
</evidence>
<dbReference type="AlphaFoldDB" id="A0A5C6AIR3"/>
<dbReference type="SUPFAM" id="SSF101116">
    <property type="entry name" value="Flagellar export chaperone FliS"/>
    <property type="match status" value="1"/>
</dbReference>
<comment type="caution">
    <text evidence="7">The sequence shown here is derived from an EMBL/GenBank/DDBJ whole genome shotgun (WGS) entry which is preliminary data.</text>
</comment>
<dbReference type="InterPro" id="IPR003713">
    <property type="entry name" value="FliS"/>
</dbReference>
<evidence type="ECO:0000313" key="7">
    <source>
        <dbReference type="EMBL" id="TWT99357.1"/>
    </source>
</evidence>
<evidence type="ECO:0000313" key="8">
    <source>
        <dbReference type="Proteomes" id="UP000317421"/>
    </source>
</evidence>
<comment type="subcellular location">
    <subcellularLocation>
        <location evidence="1">Cytoplasm</location>
        <location evidence="1">Cytosol</location>
    </subcellularLocation>
</comment>
<sequence>MMTDKNREYLEARIQTASSAQLHLMLLDGAMRFGREAEKGVLRGDDLAYQATLLRTMDIVEELLAGVRHSTDDLNEKLAQLYTFVYARLTSVYVNGDKKMMVEALQILEFQRDTWRQAVEKLATEAKIEMAAEKAPSAPKVPAPKPHLGAAPAHHSATGQSASGLPASGLSIEA</sequence>
<reference evidence="7 8" key="1">
    <citation type="submission" date="2019-02" db="EMBL/GenBank/DDBJ databases">
        <title>Deep-cultivation of Planctomycetes and their phenomic and genomic characterization uncovers novel biology.</title>
        <authorList>
            <person name="Wiegand S."/>
            <person name="Jogler M."/>
            <person name="Boedeker C."/>
            <person name="Pinto D."/>
            <person name="Vollmers J."/>
            <person name="Rivas-Marin E."/>
            <person name="Kohn T."/>
            <person name="Peeters S.H."/>
            <person name="Heuer A."/>
            <person name="Rast P."/>
            <person name="Oberbeckmann S."/>
            <person name="Bunk B."/>
            <person name="Jeske O."/>
            <person name="Meyerdierks A."/>
            <person name="Storesund J.E."/>
            <person name="Kallscheuer N."/>
            <person name="Luecker S."/>
            <person name="Lage O.M."/>
            <person name="Pohl T."/>
            <person name="Merkel B.J."/>
            <person name="Hornburger P."/>
            <person name="Mueller R.-W."/>
            <person name="Bruemmer F."/>
            <person name="Labrenz M."/>
            <person name="Spormann A.M."/>
            <person name="Op Den Camp H."/>
            <person name="Overmann J."/>
            <person name="Amann R."/>
            <person name="Jetten M.S.M."/>
            <person name="Mascher T."/>
            <person name="Medema M.H."/>
            <person name="Devos D.P."/>
            <person name="Kaster A.-K."/>
            <person name="Ovreas L."/>
            <person name="Rohde M."/>
            <person name="Galperin M.Y."/>
            <person name="Jogler C."/>
        </authorList>
    </citation>
    <scope>NUCLEOTIDE SEQUENCE [LARGE SCALE GENOMIC DNA]</scope>
    <source>
        <strain evidence="7 8">Pla108</strain>
    </source>
</reference>
<dbReference type="GO" id="GO:0044780">
    <property type="term" value="P:bacterial-type flagellum assembly"/>
    <property type="evidence" value="ECO:0007669"/>
    <property type="project" value="InterPro"/>
</dbReference>
<protein>
    <submittedName>
        <fullName evidence="7">Flagellar protein FliS</fullName>
    </submittedName>
</protein>
<comment type="similarity">
    <text evidence="2">Belongs to the FliS family.</text>
</comment>
<dbReference type="Pfam" id="PF02561">
    <property type="entry name" value="FliS"/>
    <property type="match status" value="1"/>
</dbReference>
<dbReference type="Proteomes" id="UP000317421">
    <property type="component" value="Unassembled WGS sequence"/>
</dbReference>
<keyword evidence="7" id="KW-0966">Cell projection</keyword>
<proteinExistence type="inferred from homology"/>
<evidence type="ECO:0000256" key="1">
    <source>
        <dbReference type="ARBA" id="ARBA00004514"/>
    </source>
</evidence>
<keyword evidence="8" id="KW-1185">Reference proteome</keyword>
<evidence type="ECO:0000256" key="4">
    <source>
        <dbReference type="ARBA" id="ARBA00022795"/>
    </source>
</evidence>
<accession>A0A5C6AIR3</accession>
<name>A0A5C6AIR3_9BACT</name>
<dbReference type="EMBL" id="SJPR01000001">
    <property type="protein sequence ID" value="TWT99357.1"/>
    <property type="molecule type" value="Genomic_DNA"/>
</dbReference>
<evidence type="ECO:0000256" key="2">
    <source>
        <dbReference type="ARBA" id="ARBA00008787"/>
    </source>
</evidence>
<evidence type="ECO:0000256" key="3">
    <source>
        <dbReference type="ARBA" id="ARBA00022490"/>
    </source>
</evidence>
<gene>
    <name evidence="7" type="primary">fliS</name>
    <name evidence="7" type="ORF">Pla108_02940</name>
</gene>
<dbReference type="PANTHER" id="PTHR34773:SF1">
    <property type="entry name" value="FLAGELLAR SECRETION CHAPERONE FLIS"/>
    <property type="match status" value="1"/>
</dbReference>
<dbReference type="OrthoDB" id="291236at2"/>
<evidence type="ECO:0000256" key="5">
    <source>
        <dbReference type="ARBA" id="ARBA00023186"/>
    </source>
</evidence>
<dbReference type="PANTHER" id="PTHR34773">
    <property type="entry name" value="FLAGELLAR SECRETION CHAPERONE FLIS"/>
    <property type="match status" value="1"/>
</dbReference>
<keyword evidence="5" id="KW-0143">Chaperone</keyword>